<evidence type="ECO:0000256" key="1">
    <source>
        <dbReference type="SAM" id="MobiDB-lite"/>
    </source>
</evidence>
<evidence type="ECO:0000313" key="4">
    <source>
        <dbReference type="Proteomes" id="UP000004105"/>
    </source>
</evidence>
<feature type="chain" id="PRO_5003275458" description="Periplasmic protein" evidence="2">
    <location>
        <begin position="22"/>
        <end position="186"/>
    </location>
</feature>
<dbReference type="OrthoDB" id="8606184at2"/>
<feature type="signal peptide" evidence="2">
    <location>
        <begin position="1"/>
        <end position="21"/>
    </location>
</feature>
<keyword evidence="4" id="KW-1185">Reference proteome</keyword>
<dbReference type="RefSeq" id="WP_007341787.1">
    <property type="nucleotide sequence ID" value="NZ_GL878494.1"/>
</dbReference>
<evidence type="ECO:0000256" key="2">
    <source>
        <dbReference type="SAM" id="SignalP"/>
    </source>
</evidence>
<dbReference type="EMBL" id="AFAY01000012">
    <property type="protein sequence ID" value="EGF11660.1"/>
    <property type="molecule type" value="Genomic_DNA"/>
</dbReference>
<protein>
    <recommendedName>
        <fullName evidence="5">Periplasmic protein</fullName>
    </recommendedName>
</protein>
<organism evidence="3 4">
    <name type="scientific">Neisseria bacilliformis ATCC BAA-1200</name>
    <dbReference type="NCBI Taxonomy" id="888742"/>
    <lineage>
        <taxon>Bacteria</taxon>
        <taxon>Pseudomonadati</taxon>
        <taxon>Pseudomonadota</taxon>
        <taxon>Betaproteobacteria</taxon>
        <taxon>Neisseriales</taxon>
        <taxon>Neisseriaceae</taxon>
        <taxon>Neisseria</taxon>
    </lineage>
</organism>
<evidence type="ECO:0000313" key="3">
    <source>
        <dbReference type="EMBL" id="EGF11660.1"/>
    </source>
</evidence>
<dbReference type="Proteomes" id="UP000004105">
    <property type="component" value="Unassembled WGS sequence"/>
</dbReference>
<proteinExistence type="predicted"/>
<gene>
    <name evidence="3" type="ORF">HMPREF9123_0776</name>
</gene>
<evidence type="ECO:0008006" key="5">
    <source>
        <dbReference type="Google" id="ProtNLM"/>
    </source>
</evidence>
<reference evidence="3 4" key="1">
    <citation type="submission" date="2011-02" db="EMBL/GenBank/DDBJ databases">
        <authorList>
            <person name="Muzny D."/>
            <person name="Qin X."/>
            <person name="Deng J."/>
            <person name="Jiang H."/>
            <person name="Liu Y."/>
            <person name="Qu J."/>
            <person name="Song X.-Z."/>
            <person name="Zhang L."/>
            <person name="Thornton R."/>
            <person name="Coyle M."/>
            <person name="Francisco L."/>
            <person name="Jackson L."/>
            <person name="Javaid M."/>
            <person name="Korchina V."/>
            <person name="Kovar C."/>
            <person name="Mata R."/>
            <person name="Mathew T."/>
            <person name="Ngo R."/>
            <person name="Nguyen L."/>
            <person name="Nguyen N."/>
            <person name="Okwuonu G."/>
            <person name="Ongeri F."/>
            <person name="Pham C."/>
            <person name="Simmons D."/>
            <person name="Wilczek-Boney K."/>
            <person name="Hale W."/>
            <person name="Jakkamsetti A."/>
            <person name="Pham P."/>
            <person name="Ruth R."/>
            <person name="San Lucas F."/>
            <person name="Warren J."/>
            <person name="Zhang J."/>
            <person name="Zhao Z."/>
            <person name="Zhou C."/>
            <person name="Zhu D."/>
            <person name="Lee S."/>
            <person name="Bess C."/>
            <person name="Blankenburg K."/>
            <person name="Forbes L."/>
            <person name="Fu Q."/>
            <person name="Gubbala S."/>
            <person name="Hirani K."/>
            <person name="Jayaseelan J.C."/>
            <person name="Lara F."/>
            <person name="Munidasa M."/>
            <person name="Palculict T."/>
            <person name="Patil S."/>
            <person name="Pu L.-L."/>
            <person name="Saada N."/>
            <person name="Tang L."/>
            <person name="Weissenberger G."/>
            <person name="Zhu Y."/>
            <person name="Hemphill L."/>
            <person name="Shang Y."/>
            <person name="Youmans B."/>
            <person name="Ayvaz T."/>
            <person name="Ross M."/>
            <person name="Santibanez J."/>
            <person name="Aqrawi P."/>
            <person name="Gross S."/>
            <person name="Joshi V."/>
            <person name="Fowler G."/>
            <person name="Nazareth L."/>
            <person name="Reid J."/>
            <person name="Worley K."/>
            <person name="Petrosino J."/>
            <person name="Highlander S."/>
            <person name="Gibbs R."/>
        </authorList>
    </citation>
    <scope>NUCLEOTIDE SEQUENCE [LARGE SCALE GENOMIC DNA]</scope>
    <source>
        <strain evidence="3 4">ATCC BAA-1200</strain>
    </source>
</reference>
<feature type="compositionally biased region" description="Basic and acidic residues" evidence="1">
    <location>
        <begin position="37"/>
        <end position="57"/>
    </location>
</feature>
<dbReference type="STRING" id="267212.GCA_001063965_02029"/>
<dbReference type="HOGENOM" id="CLU_1330762_0_0_4"/>
<dbReference type="AlphaFoldDB" id="F2BAE4"/>
<sequence length="186" mass="20085">MKLFYLPVFTALVSLSLPAQAATYVCGSGENTSYSSEKTDPSCRESQRAPAAKAEKTDKADIWADSFFDDLTVLPPAAQNTAANKAEPPKMTVKLRHSPQQAAVKTAAPAKAPVRAAAPIYAAVKPRLTRDQILQKEISSERAALVRTKGQLEAALKQGGNAAHLQRAVADREANIRAIERELKKF</sequence>
<name>F2BAE4_9NEIS</name>
<feature type="region of interest" description="Disordered" evidence="1">
    <location>
        <begin position="30"/>
        <end position="57"/>
    </location>
</feature>
<keyword evidence="2" id="KW-0732">Signal</keyword>
<comment type="caution">
    <text evidence="3">The sequence shown here is derived from an EMBL/GenBank/DDBJ whole genome shotgun (WGS) entry which is preliminary data.</text>
</comment>
<accession>F2BAE4</accession>